<evidence type="ECO:0000256" key="2">
    <source>
        <dbReference type="ARBA" id="ARBA00022448"/>
    </source>
</evidence>
<evidence type="ECO:0000256" key="5">
    <source>
        <dbReference type="ARBA" id="ARBA00022692"/>
    </source>
</evidence>
<evidence type="ECO:0000256" key="6">
    <source>
        <dbReference type="ARBA" id="ARBA00022989"/>
    </source>
</evidence>
<feature type="transmembrane region" description="Helical" evidence="9">
    <location>
        <begin position="213"/>
        <end position="235"/>
    </location>
</feature>
<evidence type="ECO:0000256" key="8">
    <source>
        <dbReference type="SAM" id="MobiDB-lite"/>
    </source>
</evidence>
<feature type="transmembrane region" description="Helical" evidence="9">
    <location>
        <begin position="247"/>
        <end position="270"/>
    </location>
</feature>
<keyword evidence="4" id="KW-0997">Cell inner membrane</keyword>
<evidence type="ECO:0000259" key="10">
    <source>
        <dbReference type="PROSITE" id="PS50850"/>
    </source>
</evidence>
<keyword evidence="2" id="KW-0813">Transport</keyword>
<dbReference type="GO" id="GO:0005886">
    <property type="term" value="C:plasma membrane"/>
    <property type="evidence" value="ECO:0007669"/>
    <property type="project" value="UniProtKB-SubCell"/>
</dbReference>
<keyword evidence="12" id="KW-1185">Reference proteome</keyword>
<proteinExistence type="predicted"/>
<evidence type="ECO:0000256" key="7">
    <source>
        <dbReference type="ARBA" id="ARBA00023136"/>
    </source>
</evidence>
<dbReference type="eggNOG" id="COG2814">
    <property type="taxonomic scope" value="Bacteria"/>
</dbReference>
<dbReference type="PANTHER" id="PTHR23522">
    <property type="entry name" value="BLL5896 PROTEIN"/>
    <property type="match status" value="1"/>
</dbReference>
<dbReference type="InterPro" id="IPR036259">
    <property type="entry name" value="MFS_trans_sf"/>
</dbReference>
<evidence type="ECO:0000256" key="3">
    <source>
        <dbReference type="ARBA" id="ARBA00022475"/>
    </source>
</evidence>
<comment type="subcellular location">
    <subcellularLocation>
        <location evidence="1">Cell inner membrane</location>
        <topology evidence="1">Multi-pass membrane protein</topology>
    </subcellularLocation>
</comment>
<dbReference type="InterPro" id="IPR020846">
    <property type="entry name" value="MFS_dom"/>
</dbReference>
<evidence type="ECO:0000256" key="9">
    <source>
        <dbReference type="SAM" id="Phobius"/>
    </source>
</evidence>
<dbReference type="PANTHER" id="PTHR23522:SF10">
    <property type="entry name" value="3-PHENYLPROPIONIC ACID TRANSPORTER-RELATED"/>
    <property type="match status" value="1"/>
</dbReference>
<feature type="transmembrane region" description="Helical" evidence="9">
    <location>
        <begin position="277"/>
        <end position="296"/>
    </location>
</feature>
<evidence type="ECO:0000256" key="1">
    <source>
        <dbReference type="ARBA" id="ARBA00004429"/>
    </source>
</evidence>
<feature type="transmembrane region" description="Helical" evidence="9">
    <location>
        <begin position="41"/>
        <end position="62"/>
    </location>
</feature>
<feature type="transmembrane region" description="Helical" evidence="9">
    <location>
        <begin position="135"/>
        <end position="154"/>
    </location>
</feature>
<dbReference type="SUPFAM" id="SSF103473">
    <property type="entry name" value="MFS general substrate transporter"/>
    <property type="match status" value="1"/>
</dbReference>
<organism evidence="11 12">
    <name type="scientific">Haliangium ochraceum (strain DSM 14365 / JCM 11303 / SMP-2)</name>
    <dbReference type="NCBI Taxonomy" id="502025"/>
    <lineage>
        <taxon>Bacteria</taxon>
        <taxon>Pseudomonadati</taxon>
        <taxon>Myxococcota</taxon>
        <taxon>Polyangia</taxon>
        <taxon>Haliangiales</taxon>
        <taxon>Kofleriaceae</taxon>
        <taxon>Haliangium</taxon>
    </lineage>
</organism>
<dbReference type="InterPro" id="IPR024989">
    <property type="entry name" value="MFS_assoc_dom"/>
</dbReference>
<keyword evidence="6 9" id="KW-1133">Transmembrane helix</keyword>
<gene>
    <name evidence="11" type="ordered locus">Hoch_6427</name>
</gene>
<feature type="compositionally biased region" description="Polar residues" evidence="8">
    <location>
        <begin position="392"/>
        <end position="401"/>
    </location>
</feature>
<dbReference type="OrthoDB" id="9150135at2"/>
<dbReference type="AlphaFoldDB" id="D0LQ87"/>
<dbReference type="Pfam" id="PF12832">
    <property type="entry name" value="MFS_1_like"/>
    <property type="match status" value="1"/>
</dbReference>
<dbReference type="EMBL" id="CP001804">
    <property type="protein sequence ID" value="ACY18896.1"/>
    <property type="molecule type" value="Genomic_DNA"/>
</dbReference>
<sequence>MSMQSIKRQYLFAFAVNGAALPYLPVFLEERLADRAQVGDVLGLTGVAFMITPVLMTLLADARVQNRKIIGVLFALTAAASFLLALSHGFVAIALAYALFSLAFWPQMSLQDGLTFAVLRSREALGLPFTPYHRVRIYGTLGFILPALGLFLLMRGDSSAALALVFGGAVAVLGVGNAFSLPFVEPAARSATGKGARLPTLGAARKLLRGPGLVMCLGMFAANLAAAAYYGFYPIYLTSEIGFSEEWVGIVTILGVIIELGVMAAVGAMVRAWGMRWTMVIGLACMVVRMIILAAWPTPFWAVATQIFHGMMVIAVHVLPPMYLDSLAHDSYRSSIQGLYTMLVIGLTRIVGSLVGGRIAEASLLDVFTVSAVVTAAAMLLFIVLFRDQPSENDATAAQSSPPRPRPRPHPRG</sequence>
<feature type="transmembrane region" description="Helical" evidence="9">
    <location>
        <begin position="160"/>
        <end position="184"/>
    </location>
</feature>
<evidence type="ECO:0000256" key="4">
    <source>
        <dbReference type="ARBA" id="ARBA00022519"/>
    </source>
</evidence>
<dbReference type="Proteomes" id="UP000001880">
    <property type="component" value="Chromosome"/>
</dbReference>
<keyword evidence="5 9" id="KW-0812">Transmembrane</keyword>
<feature type="transmembrane region" description="Helical" evidence="9">
    <location>
        <begin position="336"/>
        <end position="355"/>
    </location>
</feature>
<name>D0LQ87_HALO1</name>
<dbReference type="Gene3D" id="1.20.1250.20">
    <property type="entry name" value="MFS general substrate transporter like domains"/>
    <property type="match status" value="2"/>
</dbReference>
<keyword evidence="7 9" id="KW-0472">Membrane</keyword>
<dbReference type="RefSeq" id="WP_012831488.1">
    <property type="nucleotide sequence ID" value="NC_013440.1"/>
</dbReference>
<feature type="transmembrane region" description="Helical" evidence="9">
    <location>
        <begin position="12"/>
        <end position="29"/>
    </location>
</feature>
<dbReference type="KEGG" id="hoh:Hoch_6427"/>
<accession>D0LQ87</accession>
<keyword evidence="3" id="KW-1003">Cell membrane</keyword>
<dbReference type="HOGENOM" id="CLU_703871_0_0_7"/>
<feature type="transmembrane region" description="Helical" evidence="9">
    <location>
        <begin position="367"/>
        <end position="386"/>
    </location>
</feature>
<evidence type="ECO:0000313" key="11">
    <source>
        <dbReference type="EMBL" id="ACY18896.1"/>
    </source>
</evidence>
<feature type="transmembrane region" description="Helical" evidence="9">
    <location>
        <begin position="302"/>
        <end position="324"/>
    </location>
</feature>
<evidence type="ECO:0000313" key="12">
    <source>
        <dbReference type="Proteomes" id="UP000001880"/>
    </source>
</evidence>
<feature type="transmembrane region" description="Helical" evidence="9">
    <location>
        <begin position="69"/>
        <end position="86"/>
    </location>
</feature>
<protein>
    <submittedName>
        <fullName evidence="11">Major facilitator superfamily MFS_1</fullName>
    </submittedName>
</protein>
<feature type="domain" description="Major facilitator superfamily (MFS) profile" evidence="10">
    <location>
        <begin position="211"/>
        <end position="413"/>
    </location>
</feature>
<reference evidence="11 12" key="1">
    <citation type="journal article" date="2010" name="Stand. Genomic Sci.">
        <title>Complete genome sequence of Haliangium ochraceum type strain (SMP-2).</title>
        <authorList>
            <consortium name="US DOE Joint Genome Institute (JGI-PGF)"/>
            <person name="Ivanova N."/>
            <person name="Daum C."/>
            <person name="Lang E."/>
            <person name="Abt B."/>
            <person name="Kopitz M."/>
            <person name="Saunders E."/>
            <person name="Lapidus A."/>
            <person name="Lucas S."/>
            <person name="Glavina Del Rio T."/>
            <person name="Nolan M."/>
            <person name="Tice H."/>
            <person name="Copeland A."/>
            <person name="Cheng J.F."/>
            <person name="Chen F."/>
            <person name="Bruce D."/>
            <person name="Goodwin L."/>
            <person name="Pitluck S."/>
            <person name="Mavromatis K."/>
            <person name="Pati A."/>
            <person name="Mikhailova N."/>
            <person name="Chen A."/>
            <person name="Palaniappan K."/>
            <person name="Land M."/>
            <person name="Hauser L."/>
            <person name="Chang Y.J."/>
            <person name="Jeffries C.D."/>
            <person name="Detter J.C."/>
            <person name="Brettin T."/>
            <person name="Rohde M."/>
            <person name="Goker M."/>
            <person name="Bristow J."/>
            <person name="Markowitz V."/>
            <person name="Eisen J.A."/>
            <person name="Hugenholtz P."/>
            <person name="Kyrpides N.C."/>
            <person name="Klenk H.P."/>
        </authorList>
    </citation>
    <scope>NUCLEOTIDE SEQUENCE [LARGE SCALE GENOMIC DNA]</scope>
    <source>
        <strain evidence="12">DSM 14365 / CIP 107738 / JCM 11303 / AJ 13395 / SMP-2</strain>
    </source>
</reference>
<feature type="region of interest" description="Disordered" evidence="8">
    <location>
        <begin position="392"/>
        <end position="413"/>
    </location>
</feature>
<dbReference type="STRING" id="502025.Hoch_6427"/>
<dbReference type="PROSITE" id="PS50850">
    <property type="entry name" value="MFS"/>
    <property type="match status" value="1"/>
</dbReference>
<dbReference type="GO" id="GO:0022857">
    <property type="term" value="F:transmembrane transporter activity"/>
    <property type="evidence" value="ECO:0007669"/>
    <property type="project" value="InterPro"/>
</dbReference>